<evidence type="ECO:0000256" key="1">
    <source>
        <dbReference type="ARBA" id="ARBA00023015"/>
    </source>
</evidence>
<reference evidence="6" key="3">
    <citation type="submission" date="2020-12" db="UniProtKB">
        <authorList>
            <consortium name="EnsemblPlants"/>
        </authorList>
    </citation>
    <scope>IDENTIFICATION</scope>
</reference>
<dbReference type="AlphaFoldDB" id="A0A7I4E6W2"/>
<keyword evidence="2" id="KW-0804">Transcription</keyword>
<dbReference type="GO" id="GO:0003700">
    <property type="term" value="F:DNA-binding transcription factor activity"/>
    <property type="evidence" value="ECO:0007669"/>
    <property type="project" value="InterPro"/>
</dbReference>
<proteinExistence type="predicted"/>
<reference evidence="6 7" key="1">
    <citation type="journal article" date="2008" name="Science">
        <title>The Physcomitrella genome reveals evolutionary insights into the conquest of land by plants.</title>
        <authorList>
            <person name="Rensing S."/>
            <person name="Lang D."/>
            <person name="Zimmer A."/>
            <person name="Terry A."/>
            <person name="Salamov A."/>
            <person name="Shapiro H."/>
            <person name="Nishiyama T."/>
            <person name="Perroud P.-F."/>
            <person name="Lindquist E."/>
            <person name="Kamisugi Y."/>
            <person name="Tanahashi T."/>
            <person name="Sakakibara K."/>
            <person name="Fujita T."/>
            <person name="Oishi K."/>
            <person name="Shin-I T."/>
            <person name="Kuroki Y."/>
            <person name="Toyoda A."/>
            <person name="Suzuki Y."/>
            <person name="Hashimoto A."/>
            <person name="Yamaguchi K."/>
            <person name="Sugano A."/>
            <person name="Kohara Y."/>
            <person name="Fujiyama A."/>
            <person name="Anterola A."/>
            <person name="Aoki S."/>
            <person name="Ashton N."/>
            <person name="Barbazuk W.B."/>
            <person name="Barker E."/>
            <person name="Bennetzen J."/>
            <person name="Bezanilla M."/>
            <person name="Blankenship R."/>
            <person name="Cho S.H."/>
            <person name="Dutcher S."/>
            <person name="Estelle M."/>
            <person name="Fawcett J.A."/>
            <person name="Gundlach H."/>
            <person name="Hanada K."/>
            <person name="Heyl A."/>
            <person name="Hicks K.A."/>
            <person name="Hugh J."/>
            <person name="Lohr M."/>
            <person name="Mayer K."/>
            <person name="Melkozernov A."/>
            <person name="Murata T."/>
            <person name="Nelson D."/>
            <person name="Pils B."/>
            <person name="Prigge M."/>
            <person name="Reiss B."/>
            <person name="Renner T."/>
            <person name="Rombauts S."/>
            <person name="Rushton P."/>
            <person name="Sanderfoot A."/>
            <person name="Schween G."/>
            <person name="Shiu S.-H."/>
            <person name="Stueber K."/>
            <person name="Theodoulou F.L."/>
            <person name="Tu H."/>
            <person name="Van de Peer Y."/>
            <person name="Verrier P.J."/>
            <person name="Waters E."/>
            <person name="Wood A."/>
            <person name="Yang L."/>
            <person name="Cove D."/>
            <person name="Cuming A."/>
            <person name="Hasebe M."/>
            <person name="Lucas S."/>
            <person name="Mishler D.B."/>
            <person name="Reski R."/>
            <person name="Grigoriev I."/>
            <person name="Quatrano R.S."/>
            <person name="Boore J.L."/>
        </authorList>
    </citation>
    <scope>NUCLEOTIDE SEQUENCE [LARGE SCALE GENOMIC DNA]</scope>
    <source>
        <strain evidence="6 7">cv. Gransden 2004</strain>
    </source>
</reference>
<dbReference type="CDD" id="cd14703">
    <property type="entry name" value="bZIP_plant_RF2"/>
    <property type="match status" value="1"/>
</dbReference>
<feature type="domain" description="BZIP" evidence="5">
    <location>
        <begin position="249"/>
        <end position="313"/>
    </location>
</feature>
<evidence type="ECO:0000313" key="7">
    <source>
        <dbReference type="Proteomes" id="UP000006727"/>
    </source>
</evidence>
<evidence type="ECO:0000256" key="4">
    <source>
        <dbReference type="SAM" id="Coils"/>
    </source>
</evidence>
<keyword evidence="1" id="KW-0805">Transcription regulation</keyword>
<dbReference type="SUPFAM" id="SSF57959">
    <property type="entry name" value="Leucine zipper domain"/>
    <property type="match status" value="1"/>
</dbReference>
<dbReference type="InterPro" id="IPR046347">
    <property type="entry name" value="bZIP_sf"/>
</dbReference>
<sequence length="462" mass="51050">MDSICAAEHHGQSVNWAHPTSNSTHPPHISPHGFSMFSSSSFLETDGGFRIPLSLPIQGGAHRRSPAGHIPQVSSAWLSDRLSSPDGEVVLKKCSHRRSASDSVAFVDSSYQFMSYLENVTEEDEFIRQETALSTCMPNHRRGLSAGNDSNHHGLQCKLPATPRSYPEKVARGAQSSRRENFVKIGGVESYHRQHRHENLAACNREGFNFAKSGSLEVSWNAEKDKKHVTLAISSSKSDCWLASRDSDQVDPKTAQRILANRQSDQRSRVRKLHYISELESNVGKIEAEVASLSPKIRYHEHERVLLNVENVILKQKLAALTKAQRLKEALNESLKSEVQRLRQMFNQEQPPALQYPQQRPLFLDVLDLQFLEFSKLDLGPPTTKPKLPSVFEGVRGSSNRPSLYSTKVISFIHAQDNNNADSPSSHAAKGLALPSCMAPGGKAYGGGLMADASTSSLVNNS</sequence>
<protein>
    <recommendedName>
        <fullName evidence="5">BZIP domain-containing protein</fullName>
    </recommendedName>
</protein>
<dbReference type="EMBL" id="ABEU02000007">
    <property type="status" value="NOT_ANNOTATED_CDS"/>
    <property type="molecule type" value="Genomic_DNA"/>
</dbReference>
<evidence type="ECO:0000256" key="2">
    <source>
        <dbReference type="ARBA" id="ARBA00023163"/>
    </source>
</evidence>
<keyword evidence="7" id="KW-1185">Reference proteome</keyword>
<reference evidence="6 7" key="2">
    <citation type="journal article" date="2018" name="Plant J.">
        <title>The Physcomitrella patens chromosome-scale assembly reveals moss genome structure and evolution.</title>
        <authorList>
            <person name="Lang D."/>
            <person name="Ullrich K.K."/>
            <person name="Murat F."/>
            <person name="Fuchs J."/>
            <person name="Jenkins J."/>
            <person name="Haas F.B."/>
            <person name="Piednoel M."/>
            <person name="Gundlach H."/>
            <person name="Van Bel M."/>
            <person name="Meyberg R."/>
            <person name="Vives C."/>
            <person name="Morata J."/>
            <person name="Symeonidi A."/>
            <person name="Hiss M."/>
            <person name="Muchero W."/>
            <person name="Kamisugi Y."/>
            <person name="Saleh O."/>
            <person name="Blanc G."/>
            <person name="Decker E.L."/>
            <person name="van Gessel N."/>
            <person name="Grimwood J."/>
            <person name="Hayes R.D."/>
            <person name="Graham S.W."/>
            <person name="Gunter L.E."/>
            <person name="McDaniel S.F."/>
            <person name="Hoernstein S.N.W."/>
            <person name="Larsson A."/>
            <person name="Li F.W."/>
            <person name="Perroud P.F."/>
            <person name="Phillips J."/>
            <person name="Ranjan P."/>
            <person name="Rokshar D.S."/>
            <person name="Rothfels C.J."/>
            <person name="Schneider L."/>
            <person name="Shu S."/>
            <person name="Stevenson D.W."/>
            <person name="Thummler F."/>
            <person name="Tillich M."/>
            <person name="Villarreal Aguilar J.C."/>
            <person name="Widiez T."/>
            <person name="Wong G.K."/>
            <person name="Wymore A."/>
            <person name="Zhang Y."/>
            <person name="Zimmer A.D."/>
            <person name="Quatrano R.S."/>
            <person name="Mayer K.F.X."/>
            <person name="Goodstein D."/>
            <person name="Casacuberta J.M."/>
            <person name="Vandepoele K."/>
            <person name="Reski R."/>
            <person name="Cuming A.C."/>
            <person name="Tuskan G.A."/>
            <person name="Maumus F."/>
            <person name="Salse J."/>
            <person name="Schmutz J."/>
            <person name="Rensing S.A."/>
        </authorList>
    </citation>
    <scope>NUCLEOTIDE SEQUENCE [LARGE SCALE GENOMIC DNA]</scope>
    <source>
        <strain evidence="6 7">cv. Gransden 2004</strain>
    </source>
</reference>
<name>A0A7I4E6W2_PHYPA</name>
<dbReference type="InterPro" id="IPR004827">
    <property type="entry name" value="bZIP"/>
</dbReference>
<dbReference type="EnsemblPlants" id="Pp3c7_23340V3.2">
    <property type="protein sequence ID" value="Pp3c7_23340V3.2"/>
    <property type="gene ID" value="Pp3c7_23340"/>
</dbReference>
<dbReference type="Proteomes" id="UP000006727">
    <property type="component" value="Chromosome 7"/>
</dbReference>
<dbReference type="Pfam" id="PF00170">
    <property type="entry name" value="bZIP_1"/>
    <property type="match status" value="1"/>
</dbReference>
<dbReference type="PANTHER" id="PTHR46391:SF35">
    <property type="entry name" value="BASIC LEUCINE ZIPPER 34-LIKE ISOFORM X1"/>
    <property type="match status" value="1"/>
</dbReference>
<dbReference type="Gene3D" id="1.20.5.170">
    <property type="match status" value="1"/>
</dbReference>
<dbReference type="PANTHER" id="PTHR46391">
    <property type="entry name" value="BASIC LEUCINE ZIPPER 34"/>
    <property type="match status" value="1"/>
</dbReference>
<dbReference type="InterPro" id="IPR044759">
    <property type="entry name" value="bZIP_RF2"/>
</dbReference>
<keyword evidence="4" id="KW-0175">Coiled coil</keyword>
<evidence type="ECO:0000313" key="6">
    <source>
        <dbReference type="EnsemblPlants" id="Pp3c7_23340V3.2"/>
    </source>
</evidence>
<organism evidence="6 7">
    <name type="scientific">Physcomitrium patens</name>
    <name type="common">Spreading-leaved earth moss</name>
    <name type="synonym">Physcomitrella patens</name>
    <dbReference type="NCBI Taxonomy" id="3218"/>
    <lineage>
        <taxon>Eukaryota</taxon>
        <taxon>Viridiplantae</taxon>
        <taxon>Streptophyta</taxon>
        <taxon>Embryophyta</taxon>
        <taxon>Bryophyta</taxon>
        <taxon>Bryophytina</taxon>
        <taxon>Bryopsida</taxon>
        <taxon>Funariidae</taxon>
        <taxon>Funariales</taxon>
        <taxon>Funariaceae</taxon>
        <taxon>Physcomitrium</taxon>
    </lineage>
</organism>
<dbReference type="InterPro" id="IPR052483">
    <property type="entry name" value="bZIP_transcription_regulators"/>
</dbReference>
<dbReference type="SMART" id="SM00338">
    <property type="entry name" value="BRLZ"/>
    <property type="match status" value="1"/>
</dbReference>
<accession>A0A7I4E6W2</accession>
<evidence type="ECO:0000259" key="5">
    <source>
        <dbReference type="SMART" id="SM00338"/>
    </source>
</evidence>
<evidence type="ECO:0000256" key="3">
    <source>
        <dbReference type="ARBA" id="ARBA00023242"/>
    </source>
</evidence>
<dbReference type="Gramene" id="Pp3c7_23340V3.2">
    <property type="protein sequence ID" value="Pp3c7_23340V3.2"/>
    <property type="gene ID" value="Pp3c7_23340"/>
</dbReference>
<keyword evidence="3" id="KW-0539">Nucleus</keyword>
<feature type="coiled-coil region" evidence="4">
    <location>
        <begin position="314"/>
        <end position="341"/>
    </location>
</feature>